<keyword evidence="1" id="KW-0732">Signal</keyword>
<reference evidence="2 3" key="1">
    <citation type="submission" date="2019-12" db="EMBL/GenBank/DDBJ databases">
        <title>Draft genome sequence of Pseudomonas otitidis recovered from a chicken carcass.</title>
        <authorList>
            <person name="Vieira T.R."/>
            <person name="Oliviera E.F.C."/>
            <person name="Silva N.M.V."/>
            <person name="Sambrano G.E."/>
            <person name="Cibulski S.P."/>
            <person name="Cardoso M.R.I."/>
        </authorList>
    </citation>
    <scope>NUCLEOTIDE SEQUENCE [LARGE SCALE GENOMIC DNA]</scope>
    <source>
        <strain evidence="2 3">25_K</strain>
    </source>
</reference>
<feature type="signal peptide" evidence="1">
    <location>
        <begin position="1"/>
        <end position="38"/>
    </location>
</feature>
<comment type="caution">
    <text evidence="2">The sequence shown here is derived from an EMBL/GenBank/DDBJ whole genome shotgun (WGS) entry which is preliminary data.</text>
</comment>
<feature type="chain" id="PRO_5031021096" evidence="1">
    <location>
        <begin position="39"/>
        <end position="208"/>
    </location>
</feature>
<protein>
    <submittedName>
        <fullName evidence="2">Lytic transglycosylase domain-containing protein</fullName>
    </submittedName>
</protein>
<dbReference type="SUPFAM" id="SSF53955">
    <property type="entry name" value="Lysozyme-like"/>
    <property type="match status" value="1"/>
</dbReference>
<sequence>MAAAIGTTGRERRPSRVTIRCACACAVLLLATGTAAFATPAREVPPPAYQLAAHRADVPAAVLYAVALQESGAMLRGRLIPWPWTLNVAGSPQRYATRAEACAGLHRALAHTPANRIDAGLGQVNLGYHAHRYTQPCELLDPYRNLAIAAEILREQHTPGEDWLLAIGRYHRPAGGAPAARYRRSVHRHLTRVLDPDVPVPTLQATTP</sequence>
<evidence type="ECO:0000313" key="2">
    <source>
        <dbReference type="EMBL" id="MWK55114.1"/>
    </source>
</evidence>
<dbReference type="InterPro" id="IPR023346">
    <property type="entry name" value="Lysozyme-like_dom_sf"/>
</dbReference>
<name>A0A7X3KST5_9GAMM</name>
<organism evidence="2 3">
    <name type="scientific">Metapseudomonas otitidis</name>
    <dbReference type="NCBI Taxonomy" id="319939"/>
    <lineage>
        <taxon>Bacteria</taxon>
        <taxon>Pseudomonadati</taxon>
        <taxon>Pseudomonadota</taxon>
        <taxon>Gammaproteobacteria</taxon>
        <taxon>Pseudomonadales</taxon>
        <taxon>Pseudomonadaceae</taxon>
        <taxon>Metapseudomonas</taxon>
    </lineage>
</organism>
<dbReference type="EMBL" id="WTFN01000006">
    <property type="protein sequence ID" value="MWK55114.1"/>
    <property type="molecule type" value="Genomic_DNA"/>
</dbReference>
<gene>
    <name evidence="2" type="ORF">GO594_03930</name>
</gene>
<proteinExistence type="predicted"/>
<accession>A0A7X3KST5</accession>
<dbReference type="RefSeq" id="WP_160479981.1">
    <property type="nucleotide sequence ID" value="NZ_WTFN01000006.1"/>
</dbReference>
<dbReference type="Gene3D" id="1.10.530.10">
    <property type="match status" value="1"/>
</dbReference>
<evidence type="ECO:0000313" key="3">
    <source>
        <dbReference type="Proteomes" id="UP000461288"/>
    </source>
</evidence>
<evidence type="ECO:0000256" key="1">
    <source>
        <dbReference type="SAM" id="SignalP"/>
    </source>
</evidence>
<dbReference type="AlphaFoldDB" id="A0A7X3KST5"/>
<dbReference type="Proteomes" id="UP000461288">
    <property type="component" value="Unassembled WGS sequence"/>
</dbReference>